<comment type="cofactor">
    <cofactor evidence="1">
        <name>Mg(2+)</name>
        <dbReference type="ChEBI" id="CHEBI:18420"/>
    </cofactor>
</comment>
<dbReference type="Proteomes" id="UP000287352">
    <property type="component" value="Unassembled WGS sequence"/>
</dbReference>
<accession>A0A401ZUM2</accession>
<dbReference type="AlphaFoldDB" id="A0A401ZUM2"/>
<dbReference type="InterPro" id="IPR020084">
    <property type="entry name" value="NUDIX_hydrolase_CS"/>
</dbReference>
<dbReference type="Pfam" id="PF00293">
    <property type="entry name" value="NUDIX"/>
    <property type="match status" value="1"/>
</dbReference>
<dbReference type="PANTHER" id="PTHR43046:SF14">
    <property type="entry name" value="MUTT_NUDIX FAMILY PROTEIN"/>
    <property type="match status" value="1"/>
</dbReference>
<evidence type="ECO:0000256" key="1">
    <source>
        <dbReference type="ARBA" id="ARBA00001946"/>
    </source>
</evidence>
<evidence type="ECO:0000259" key="3">
    <source>
        <dbReference type="PROSITE" id="PS51462"/>
    </source>
</evidence>
<dbReference type="InterPro" id="IPR000086">
    <property type="entry name" value="NUDIX_hydrolase_dom"/>
</dbReference>
<dbReference type="CDD" id="cd04688">
    <property type="entry name" value="NUDIX_Hydrolase"/>
    <property type="match status" value="1"/>
</dbReference>
<dbReference type="Gene3D" id="3.90.79.10">
    <property type="entry name" value="Nucleoside Triphosphate Pyrophosphohydrolase"/>
    <property type="match status" value="1"/>
</dbReference>
<proteinExistence type="predicted"/>
<evidence type="ECO:0000256" key="2">
    <source>
        <dbReference type="ARBA" id="ARBA00022801"/>
    </source>
</evidence>
<dbReference type="RefSeq" id="WP_126578033.1">
    <property type="nucleotide sequence ID" value="NZ_BIFR01000001.1"/>
</dbReference>
<evidence type="ECO:0000313" key="5">
    <source>
        <dbReference type="Proteomes" id="UP000287352"/>
    </source>
</evidence>
<reference evidence="5" key="1">
    <citation type="submission" date="2018-12" db="EMBL/GenBank/DDBJ databases">
        <title>Tengunoibacter tsumagoiensis gen. nov., sp. nov., Dictyobacter kobayashii sp. nov., D. alpinus sp. nov., and D. joshuensis sp. nov. and description of Dictyobacteraceae fam. nov. within the order Ktedonobacterales isolated from Tengu-no-mugimeshi.</title>
        <authorList>
            <person name="Wang C.M."/>
            <person name="Zheng Y."/>
            <person name="Sakai Y."/>
            <person name="Toyoda A."/>
            <person name="Minakuchi Y."/>
            <person name="Abe K."/>
            <person name="Yokota A."/>
            <person name="Yabe S."/>
        </authorList>
    </citation>
    <scope>NUCLEOTIDE SEQUENCE [LARGE SCALE GENOMIC DNA]</scope>
    <source>
        <strain evidence="5">Uno3</strain>
    </source>
</reference>
<keyword evidence="5" id="KW-1185">Reference proteome</keyword>
<dbReference type="PROSITE" id="PS51462">
    <property type="entry name" value="NUDIX"/>
    <property type="match status" value="1"/>
</dbReference>
<protein>
    <submittedName>
        <fullName evidence="4">DNA mismatch repair protein MutT</fullName>
    </submittedName>
</protein>
<dbReference type="InterPro" id="IPR015797">
    <property type="entry name" value="NUDIX_hydrolase-like_dom_sf"/>
</dbReference>
<dbReference type="PROSITE" id="PS00893">
    <property type="entry name" value="NUDIX_BOX"/>
    <property type="match status" value="1"/>
</dbReference>
<organism evidence="4 5">
    <name type="scientific">Tengunoibacter tsumagoiensis</name>
    <dbReference type="NCBI Taxonomy" id="2014871"/>
    <lineage>
        <taxon>Bacteria</taxon>
        <taxon>Bacillati</taxon>
        <taxon>Chloroflexota</taxon>
        <taxon>Ktedonobacteria</taxon>
        <taxon>Ktedonobacterales</taxon>
        <taxon>Dictyobacteraceae</taxon>
        <taxon>Tengunoibacter</taxon>
    </lineage>
</organism>
<dbReference type="SUPFAM" id="SSF55811">
    <property type="entry name" value="Nudix"/>
    <property type="match status" value="1"/>
</dbReference>
<feature type="domain" description="Nudix hydrolase" evidence="3">
    <location>
        <begin position="20"/>
        <end position="160"/>
    </location>
</feature>
<keyword evidence="2" id="KW-0378">Hydrolase</keyword>
<dbReference type="EMBL" id="BIFR01000001">
    <property type="protein sequence ID" value="GCE10430.1"/>
    <property type="molecule type" value="Genomic_DNA"/>
</dbReference>
<dbReference type="PANTHER" id="PTHR43046">
    <property type="entry name" value="GDP-MANNOSE MANNOSYL HYDROLASE"/>
    <property type="match status" value="1"/>
</dbReference>
<gene>
    <name evidence="4" type="primary">mutT</name>
    <name evidence="4" type="ORF">KTT_02890</name>
</gene>
<evidence type="ECO:0000313" key="4">
    <source>
        <dbReference type="EMBL" id="GCE10430.1"/>
    </source>
</evidence>
<dbReference type="OrthoDB" id="9804442at2"/>
<name>A0A401ZUM2_9CHLR</name>
<comment type="caution">
    <text evidence="4">The sequence shown here is derived from an EMBL/GenBank/DDBJ whole genome shotgun (WGS) entry which is preliminary data.</text>
</comment>
<sequence length="173" mass="20100">MEITNTSARKMITFKEQGRKFTYRVAGIVFHNGHVLFQRSTKDPKEVFGFLPGGRAELGESAEATLKREMLEELGVEATVERLVFVVENLFTEEGHAHHEINFQFLMHFPDDCYLYQGDTTFERHADDEELPMIFDWLPVAQLEQLAVYPTFLKQQLQQLPEQTTHILQINQV</sequence>
<dbReference type="GO" id="GO:0016787">
    <property type="term" value="F:hydrolase activity"/>
    <property type="evidence" value="ECO:0007669"/>
    <property type="project" value="UniProtKB-KW"/>
</dbReference>